<dbReference type="Pfam" id="PF00583">
    <property type="entry name" value="Acetyltransf_1"/>
    <property type="match status" value="1"/>
</dbReference>
<dbReference type="EMBL" id="BARW01010051">
    <property type="protein sequence ID" value="GAI86796.1"/>
    <property type="molecule type" value="Genomic_DNA"/>
</dbReference>
<dbReference type="AlphaFoldDB" id="X1T5X3"/>
<dbReference type="InterPro" id="IPR000182">
    <property type="entry name" value="GNAT_dom"/>
</dbReference>
<dbReference type="CDD" id="cd04301">
    <property type="entry name" value="NAT_SF"/>
    <property type="match status" value="1"/>
</dbReference>
<organism evidence="2">
    <name type="scientific">marine sediment metagenome</name>
    <dbReference type="NCBI Taxonomy" id="412755"/>
    <lineage>
        <taxon>unclassified sequences</taxon>
        <taxon>metagenomes</taxon>
        <taxon>ecological metagenomes</taxon>
    </lineage>
</organism>
<evidence type="ECO:0000313" key="2">
    <source>
        <dbReference type="EMBL" id="GAI86796.1"/>
    </source>
</evidence>
<dbReference type="PROSITE" id="PS51186">
    <property type="entry name" value="GNAT"/>
    <property type="match status" value="1"/>
</dbReference>
<evidence type="ECO:0000259" key="1">
    <source>
        <dbReference type="PROSITE" id="PS51186"/>
    </source>
</evidence>
<sequence>GGIIMYVSQSRDHEVIAKLNRNVHNLHAKLYPKYFKEYNYNAMKETFKNLVENDNFVFLVLKEHEVPIGYAWIEIKNYPESAFKNEYKSVYVHQLSIVEGQTHKGYGKKLMNEVYDIAKKNDIDLIELDYWFENMAAKEFYKKQNFKKYREFAFRQL</sequence>
<dbReference type="InterPro" id="IPR016181">
    <property type="entry name" value="Acyl_CoA_acyltransferase"/>
</dbReference>
<name>X1T5X3_9ZZZZ</name>
<reference evidence="2" key="1">
    <citation type="journal article" date="2014" name="Front. Microbiol.">
        <title>High frequency of phylogenetically diverse reductive dehalogenase-homologous genes in deep subseafloor sedimentary metagenomes.</title>
        <authorList>
            <person name="Kawai M."/>
            <person name="Futagami T."/>
            <person name="Toyoda A."/>
            <person name="Takaki Y."/>
            <person name="Nishi S."/>
            <person name="Hori S."/>
            <person name="Arai W."/>
            <person name="Tsubouchi T."/>
            <person name="Morono Y."/>
            <person name="Uchiyama I."/>
            <person name="Ito T."/>
            <person name="Fujiyama A."/>
            <person name="Inagaki F."/>
            <person name="Takami H."/>
        </authorList>
    </citation>
    <scope>NUCLEOTIDE SEQUENCE</scope>
    <source>
        <strain evidence="2">Expedition CK06-06</strain>
    </source>
</reference>
<gene>
    <name evidence="2" type="ORF">S12H4_19962</name>
</gene>
<dbReference type="Gene3D" id="3.40.630.30">
    <property type="match status" value="1"/>
</dbReference>
<feature type="non-terminal residue" evidence="2">
    <location>
        <position position="1"/>
    </location>
</feature>
<dbReference type="SUPFAM" id="SSF55729">
    <property type="entry name" value="Acyl-CoA N-acyltransferases (Nat)"/>
    <property type="match status" value="1"/>
</dbReference>
<feature type="domain" description="N-acetyltransferase" evidence="1">
    <location>
        <begin position="14"/>
        <end position="157"/>
    </location>
</feature>
<proteinExistence type="predicted"/>
<comment type="caution">
    <text evidence="2">The sequence shown here is derived from an EMBL/GenBank/DDBJ whole genome shotgun (WGS) entry which is preliminary data.</text>
</comment>
<protein>
    <recommendedName>
        <fullName evidence="1">N-acetyltransferase domain-containing protein</fullName>
    </recommendedName>
</protein>
<accession>X1T5X3</accession>
<dbReference type="GO" id="GO:0016747">
    <property type="term" value="F:acyltransferase activity, transferring groups other than amino-acyl groups"/>
    <property type="evidence" value="ECO:0007669"/>
    <property type="project" value="InterPro"/>
</dbReference>